<evidence type="ECO:0000313" key="3">
    <source>
        <dbReference type="EMBL" id="MDQ0191586.1"/>
    </source>
</evidence>
<accession>A0ABT9XMN7</accession>
<dbReference type="Pfam" id="PF13205">
    <property type="entry name" value="Big_5"/>
    <property type="match status" value="2"/>
</dbReference>
<dbReference type="Proteomes" id="UP001232973">
    <property type="component" value="Unassembled WGS sequence"/>
</dbReference>
<dbReference type="InterPro" id="IPR032812">
    <property type="entry name" value="SbsA_Ig"/>
</dbReference>
<sequence length="1017" mass="103499">MVQWRTQVHCLDNKYRQTHLKRTLTGIVAASMVLGTMAPVALASTSSSKYTWSTRSISENGQAISALAKVPGFTYDNTYYISVYDVQYLLNQFGAKATWDNGTLNITTSNTVDTSKLPTNQPSNANAFINVNGKQVFKGNHIVLTPPGGKFATSFMQVYDLQQVLNALGYDASGYNGAAGTWNILNGPSVGNVTGKVNSDDTVTVTGTDANADFVTVSVDGGTPANATLNSDGTFTYKTAALGIGSHSISVVAYKGTTASKAATASVTVAAPAVQSVKALNLKQVQVYFNKPVDSTTAGDISNYGIYTSAGGSTNLVAATGTADVQSDDMSVILTLATGQTLTNNGTFEATVSGVKDQAGNKIADYDQSGIAVSDTTAPTVTGVTATGPRTIQVTFSEPVKSASSNLAGDFAVDNGNYVVSSATASGDTVTVVVGAPLTDGSHTIAVNSGTTDLEDYASLPVAATSKSFSVTAVTTAPTVSIASASQTKVVLKFSAPVSEAAVSAATIYGVYNNATYGDVATPSPDTNATTYSDGTTTYADTYDLSFASPLPTGTDAFYINNNTSTPIVDAWGNKVADTTLSASIANDTTAPTVTSATIAPNAGKTAHTVTVVFSKDVKDVSGAAPGTANVVLKNSDGTPVSLSLDGYNASTDTLTLDTTAGLLPGGTYTLTVQNLEDTTPNENKLATYTATINVPNIIPPTATATYKTTGKSVEVSYSTAMSTSGTSSIANAANYQVVGNGASSADPISAVKVLDDKDVVLTLENALPAGDPTVSIQNVTDTNNNPLKSFGADSITASADNGALVTSVKAISTSEVQVTFDRALTGFSAAGWSFDDATSTPSASADTVGYLQSVTTNSDGDSVVTLHLATPLHADATDGTANLELEIGSGNTAVDALGVAPQVNTPATSYNPTADAYDVVDAIAPTLTSVAYTNATTLTLTFSEALDTNTFATNTANGFSVSGGGTLTSVSVSGDQVTITGTGFVQDSTQVSYNSVAGVADLAGNKLASFSGQVAK</sequence>
<comment type="caution">
    <text evidence="3">The sequence shown here is derived from an EMBL/GenBank/DDBJ whole genome shotgun (WGS) entry which is preliminary data.</text>
</comment>
<feature type="domain" description="SbsA Ig-like" evidence="2">
    <location>
        <begin position="588"/>
        <end position="686"/>
    </location>
</feature>
<protein>
    <recommendedName>
        <fullName evidence="2">SbsA Ig-like domain-containing protein</fullName>
    </recommendedName>
</protein>
<feature type="domain" description="SbsA Ig-like" evidence="2">
    <location>
        <begin position="920"/>
        <end position="1010"/>
    </location>
</feature>
<proteinExistence type="predicted"/>
<dbReference type="EMBL" id="JAUSTP010000057">
    <property type="protein sequence ID" value="MDQ0191586.1"/>
    <property type="molecule type" value="Genomic_DNA"/>
</dbReference>
<dbReference type="RefSeq" id="WP_274457012.1">
    <property type="nucleotide sequence ID" value="NZ_CP067097.1"/>
</dbReference>
<keyword evidence="4" id="KW-1185">Reference proteome</keyword>
<name>A0ABT9XMN7_9BACL</name>
<dbReference type="InterPro" id="IPR014755">
    <property type="entry name" value="Cu-Rt/internalin_Ig-like"/>
</dbReference>
<evidence type="ECO:0000256" key="1">
    <source>
        <dbReference type="ARBA" id="ARBA00022729"/>
    </source>
</evidence>
<keyword evidence="1" id="KW-0732">Signal</keyword>
<dbReference type="Gene3D" id="2.60.40.1220">
    <property type="match status" value="5"/>
</dbReference>
<reference evidence="3 4" key="1">
    <citation type="submission" date="2023-07" db="EMBL/GenBank/DDBJ databases">
        <title>Genomic Encyclopedia of Type Strains, Phase IV (KMG-IV): sequencing the most valuable type-strain genomes for metagenomic binning, comparative biology and taxonomic classification.</title>
        <authorList>
            <person name="Goeker M."/>
        </authorList>
    </citation>
    <scope>NUCLEOTIDE SEQUENCE [LARGE SCALE GENOMIC DNA]</scope>
    <source>
        <strain evidence="3 4">DSM 4006</strain>
    </source>
</reference>
<evidence type="ECO:0000313" key="4">
    <source>
        <dbReference type="Proteomes" id="UP001232973"/>
    </source>
</evidence>
<organism evidence="3 4">
    <name type="scientific">Alicyclobacillus cycloheptanicus</name>
    <dbReference type="NCBI Taxonomy" id="1457"/>
    <lineage>
        <taxon>Bacteria</taxon>
        <taxon>Bacillati</taxon>
        <taxon>Bacillota</taxon>
        <taxon>Bacilli</taxon>
        <taxon>Bacillales</taxon>
        <taxon>Alicyclobacillaceae</taxon>
        <taxon>Alicyclobacillus</taxon>
    </lineage>
</organism>
<gene>
    <name evidence="3" type="ORF">J2S03_003457</name>
</gene>
<evidence type="ECO:0000259" key="2">
    <source>
        <dbReference type="Pfam" id="PF13205"/>
    </source>
</evidence>